<dbReference type="GO" id="GO:0005886">
    <property type="term" value="C:plasma membrane"/>
    <property type="evidence" value="ECO:0007669"/>
    <property type="project" value="TreeGrafter"/>
</dbReference>
<dbReference type="Gene3D" id="3.10.129.110">
    <property type="entry name" value="Polyketide synthase dehydratase"/>
    <property type="match status" value="1"/>
</dbReference>
<dbReference type="PANTHER" id="PTHR43775:SF37">
    <property type="entry name" value="SI:DKEY-61P9.11"/>
    <property type="match status" value="1"/>
</dbReference>
<keyword evidence="3 11" id="KW-0808">Transferase</keyword>
<dbReference type="Proteomes" id="UP000320481">
    <property type="component" value="Unassembled WGS sequence"/>
</dbReference>
<evidence type="ECO:0000256" key="2">
    <source>
        <dbReference type="ARBA" id="ARBA00022553"/>
    </source>
</evidence>
<dbReference type="InterPro" id="IPR020841">
    <property type="entry name" value="PKS_Beta-ketoAc_synthase_dom"/>
</dbReference>
<evidence type="ECO:0000313" key="12">
    <source>
        <dbReference type="Proteomes" id="UP000320481"/>
    </source>
</evidence>
<dbReference type="SMART" id="SM00825">
    <property type="entry name" value="PKS_KS"/>
    <property type="match status" value="1"/>
</dbReference>
<dbReference type="SUPFAM" id="SSF52151">
    <property type="entry name" value="FabD/lysophospholipase-like"/>
    <property type="match status" value="1"/>
</dbReference>
<proteinExistence type="predicted"/>
<dbReference type="Pfam" id="PF02801">
    <property type="entry name" value="Ketoacyl-synt_C"/>
    <property type="match status" value="1"/>
</dbReference>
<evidence type="ECO:0000256" key="6">
    <source>
        <dbReference type="PROSITE-ProRule" id="PRU01363"/>
    </source>
</evidence>
<dbReference type="Gene3D" id="3.30.70.3290">
    <property type="match status" value="1"/>
</dbReference>
<dbReference type="RefSeq" id="WP_146467055.1">
    <property type="nucleotide sequence ID" value="NZ_VOGW01000131.1"/>
</dbReference>
<dbReference type="Pfam" id="PF22621">
    <property type="entry name" value="CurL-like_PKS_C"/>
    <property type="match status" value="1"/>
</dbReference>
<dbReference type="InterPro" id="IPR016035">
    <property type="entry name" value="Acyl_Trfase/lysoPLipase"/>
</dbReference>
<protein>
    <submittedName>
        <fullName evidence="11">Acyltransferase domain-containing protein</fullName>
    </submittedName>
</protein>
<dbReference type="CDD" id="cd00833">
    <property type="entry name" value="PKS"/>
    <property type="match status" value="1"/>
</dbReference>
<reference evidence="11" key="1">
    <citation type="journal article" date="2019" name="Microbiol. Resour. Announc.">
        <title>Draft Genomic Sequences of Streptomyces misionensis and Streptomyces albidoflavus, bacteria applied for phytopathogen biocontrol.</title>
        <authorList>
            <person name="Pylro V."/>
            <person name="Dias A."/>
            <person name="Andreote F."/>
            <person name="Varani A."/>
            <person name="Andreote C."/>
            <person name="Bernardo E."/>
            <person name="Martins T."/>
        </authorList>
    </citation>
    <scope>NUCLEOTIDE SEQUENCE [LARGE SCALE GENOMIC DNA]</scope>
    <source>
        <strain evidence="11">66</strain>
    </source>
</reference>
<dbReference type="GO" id="GO:0071770">
    <property type="term" value="P:DIM/DIP cell wall layer assembly"/>
    <property type="evidence" value="ECO:0007669"/>
    <property type="project" value="TreeGrafter"/>
</dbReference>
<dbReference type="Pfam" id="PF00550">
    <property type="entry name" value="PP-binding"/>
    <property type="match status" value="1"/>
</dbReference>
<dbReference type="InterPro" id="IPR016039">
    <property type="entry name" value="Thiolase-like"/>
</dbReference>
<dbReference type="InterPro" id="IPR049551">
    <property type="entry name" value="PKS_DH_C"/>
</dbReference>
<dbReference type="Gene3D" id="3.40.47.10">
    <property type="match status" value="1"/>
</dbReference>
<evidence type="ECO:0000256" key="7">
    <source>
        <dbReference type="SAM" id="MobiDB-lite"/>
    </source>
</evidence>
<dbReference type="PROSITE" id="PS00012">
    <property type="entry name" value="PHOSPHOPANTETHEINE"/>
    <property type="match status" value="1"/>
</dbReference>
<dbReference type="InterPro" id="IPR050091">
    <property type="entry name" value="PKS_NRPS_Biosynth_Enz"/>
</dbReference>
<feature type="domain" description="Ketosynthase family 3 (KS3)" evidence="9">
    <location>
        <begin position="9"/>
        <end position="430"/>
    </location>
</feature>
<dbReference type="InterPro" id="IPR018201">
    <property type="entry name" value="Ketoacyl_synth_AS"/>
</dbReference>
<dbReference type="InterPro" id="IPR016036">
    <property type="entry name" value="Malonyl_transacylase_ACP-bd"/>
</dbReference>
<dbReference type="SUPFAM" id="SSF53901">
    <property type="entry name" value="Thiolase-like"/>
    <property type="match status" value="1"/>
</dbReference>
<dbReference type="SUPFAM" id="SSF55048">
    <property type="entry name" value="Probable ACP-binding domain of malonyl-CoA ACP transacylase"/>
    <property type="match status" value="1"/>
</dbReference>
<dbReference type="EMBL" id="VOGW01000131">
    <property type="protein sequence ID" value="TWV39999.1"/>
    <property type="molecule type" value="Genomic_DNA"/>
</dbReference>
<evidence type="ECO:0000259" key="8">
    <source>
        <dbReference type="PROSITE" id="PS50075"/>
    </source>
</evidence>
<dbReference type="InterPro" id="IPR014030">
    <property type="entry name" value="Ketoacyl_synth_N"/>
</dbReference>
<dbReference type="PANTHER" id="PTHR43775">
    <property type="entry name" value="FATTY ACID SYNTHASE"/>
    <property type="match status" value="1"/>
</dbReference>
<keyword evidence="12" id="KW-1185">Reference proteome</keyword>
<keyword evidence="5 11" id="KW-0012">Acyltransferase</keyword>
<evidence type="ECO:0000259" key="9">
    <source>
        <dbReference type="PROSITE" id="PS52004"/>
    </source>
</evidence>
<dbReference type="InterPro" id="IPR049900">
    <property type="entry name" value="PKS_mFAS_DH"/>
</dbReference>
<dbReference type="GO" id="GO:0006633">
    <property type="term" value="P:fatty acid biosynthetic process"/>
    <property type="evidence" value="ECO:0007669"/>
    <property type="project" value="InterPro"/>
</dbReference>
<dbReference type="InterPro" id="IPR042104">
    <property type="entry name" value="PKS_dehydratase_sf"/>
</dbReference>
<sequence length="1323" mass="137786">MERFSCAGGTPIAVIGMGCRFPRANSTGEFWDLLMANSEAVTRIPEDRFNIDDHYSGRAPSPGKTVSRDGGFLDDAFSFDAGFFGISPVEAKSMDPQQRILLHVVWEALESAGIAPSGLAGSRTGVFVGQATAEYGESGQPAEGPGVRDTVGGRLRAVTAGRVSYALDLRGPSLVLDTACSSSLVAVHTARQSLLTGESDLAIAAGVNIIVSPQDSIAYSQGGMLSPDGRCRFGDASADGFVRSEGVGAVVLKPLPDALRDGDPVLALLLGSAVTNDGQGSGLLLKPSVSGQAQMLRDACRSAGIEPAQLDYVEAHGTGTPTGDTVELRALAEATGGERPLRCGSVKTNIGHAEAAAGIAGLIKAVLIARHGVIPASLHLTDPHPLLTGERPAVSVVTENTPLDKAGPQALLGVSSFGLSGTNAHVVVGEFIDDRQPADQVVPALPGPHLLVLSARSAAALRRLAGAYADHLGPDGAGREQSLADICATAATRRDAGPHRLWATGTSHDELADVLRALAAGEQSPHGGIGEAGFSGPRRAVFVFSGQGSQWLGMGRGLLASNEAFRTALRACDQAIGEELGWSVEELLTTDADRFPGGVEIVQPALWAVQVALAAAWRDLGVAPEVCVGHSMGEVAAACVSGALSLRDAAAVICRRSRLMRRVAGGGAMLVVELSADRAREAVSRTPSVCVAAENSPTCTVLAGDPGALAELTTRLEAEGVLCRLVDVDVASHSPQMRPLHPELAAELAGLTPGAAATRLFSTVRCAELAGPELDAGYWADNLCEPVRFREAVSGLCANDTVEHVFLEISPHPVLTASVADTLAHDGAPGAAVPSLRRNTDEAAELVCAAGRFFAAGGRIDWTRWYGHPVRPVPLPHYPWERTEFRQAPAVPRPARTVLESRVELGRWGIAAWAEQLSVGGLTVLPPAVQIAAVLDAAAEKLPGTMYAVRDVRLAPAPVVLADPSAAVLAVALERAGDGWRAVVELERPGTAERTFCATASLSPVDDSDGRRAPRELDGALARCHTYLSAAGFRELAGTFGLEIGETSGAVEQVWCRRGEAVARIRPAKPVPGLWEAVLLPLVAAWPRSRRGEEDRGFVPTGFDSVQLYGELTDDLWSLAVVTPGSDARQARGDVLVLDGDGRVLAEFRGIGLRRPGRPAGPAASLVRALPVRLGAPRRGPARPLLSRFATMIRPPASRRALRLGEGAARPSAPRGAEHRAAAPAGATTARGAEDAVAEAAATVRADPAQAVLTAASEVLGVARAELDPRRSLRDLGLDSLMAVQLRERLRTGCGVEITAGRLLGAESLERIARDLAAAPAPV</sequence>
<dbReference type="PROSITE" id="PS00606">
    <property type="entry name" value="KS3_1"/>
    <property type="match status" value="1"/>
</dbReference>
<evidence type="ECO:0000256" key="3">
    <source>
        <dbReference type="ARBA" id="ARBA00022679"/>
    </source>
</evidence>
<dbReference type="InterPro" id="IPR014031">
    <property type="entry name" value="Ketoacyl_synth_C"/>
</dbReference>
<dbReference type="Gene3D" id="3.40.366.10">
    <property type="entry name" value="Malonyl-Coenzyme A Acyl Carrier Protein, domain 2"/>
    <property type="match status" value="1"/>
</dbReference>
<dbReference type="PROSITE" id="PS52004">
    <property type="entry name" value="KS3_2"/>
    <property type="match status" value="1"/>
</dbReference>
<keyword evidence="2" id="KW-0597">Phosphoprotein</keyword>
<dbReference type="SUPFAM" id="SSF47336">
    <property type="entry name" value="ACP-like"/>
    <property type="match status" value="1"/>
</dbReference>
<feature type="compositionally biased region" description="Low complexity" evidence="7">
    <location>
        <begin position="1222"/>
        <end position="1231"/>
    </location>
</feature>
<dbReference type="InterPro" id="IPR001227">
    <property type="entry name" value="Ac_transferase_dom_sf"/>
</dbReference>
<organism evidence="11 12">
    <name type="scientific">Streptomyces misionensis</name>
    <dbReference type="NCBI Taxonomy" id="67331"/>
    <lineage>
        <taxon>Bacteria</taxon>
        <taxon>Bacillati</taxon>
        <taxon>Actinomycetota</taxon>
        <taxon>Actinomycetes</taxon>
        <taxon>Kitasatosporales</taxon>
        <taxon>Streptomycetaceae</taxon>
        <taxon>Streptomyces</taxon>
    </lineage>
</organism>
<dbReference type="GO" id="GO:0004315">
    <property type="term" value="F:3-oxoacyl-[acyl-carrier-protein] synthase activity"/>
    <property type="evidence" value="ECO:0007669"/>
    <property type="project" value="InterPro"/>
</dbReference>
<comment type="caution">
    <text evidence="6">Lacks conserved residue(s) required for the propagation of feature annotation.</text>
</comment>
<keyword evidence="1" id="KW-0596">Phosphopantetheine</keyword>
<feature type="region of interest" description="Disordered" evidence="7">
    <location>
        <begin position="1205"/>
        <end position="1234"/>
    </location>
</feature>
<evidence type="ECO:0000256" key="5">
    <source>
        <dbReference type="ARBA" id="ARBA00023315"/>
    </source>
</evidence>
<gene>
    <name evidence="11" type="ORF">FRZ03_23095</name>
</gene>
<dbReference type="InterPro" id="IPR009081">
    <property type="entry name" value="PP-bd_ACP"/>
</dbReference>
<evidence type="ECO:0000256" key="4">
    <source>
        <dbReference type="ARBA" id="ARBA00023194"/>
    </source>
</evidence>
<dbReference type="GO" id="GO:0004312">
    <property type="term" value="F:fatty acid synthase activity"/>
    <property type="evidence" value="ECO:0007669"/>
    <property type="project" value="TreeGrafter"/>
</dbReference>
<dbReference type="PROSITE" id="PS52019">
    <property type="entry name" value="PKS_MFAS_DH"/>
    <property type="match status" value="1"/>
</dbReference>
<dbReference type="SMART" id="SM00823">
    <property type="entry name" value="PKS_PP"/>
    <property type="match status" value="1"/>
</dbReference>
<dbReference type="GO" id="GO:0005737">
    <property type="term" value="C:cytoplasm"/>
    <property type="evidence" value="ECO:0007669"/>
    <property type="project" value="TreeGrafter"/>
</dbReference>
<dbReference type="PROSITE" id="PS51257">
    <property type="entry name" value="PROKAR_LIPOPROTEIN"/>
    <property type="match status" value="1"/>
</dbReference>
<dbReference type="GO" id="GO:0031177">
    <property type="term" value="F:phosphopantetheine binding"/>
    <property type="evidence" value="ECO:0007669"/>
    <property type="project" value="InterPro"/>
</dbReference>
<dbReference type="Gene3D" id="1.10.1200.10">
    <property type="entry name" value="ACP-like"/>
    <property type="match status" value="1"/>
</dbReference>
<feature type="region of interest" description="C-terminal hotdog fold" evidence="6">
    <location>
        <begin position="1025"/>
        <end position="1162"/>
    </location>
</feature>
<evidence type="ECO:0000313" key="11">
    <source>
        <dbReference type="EMBL" id="TWV39999.1"/>
    </source>
</evidence>
<dbReference type="InterPro" id="IPR036736">
    <property type="entry name" value="ACP-like_sf"/>
</dbReference>
<dbReference type="PROSITE" id="PS50075">
    <property type="entry name" value="CARRIER"/>
    <property type="match status" value="1"/>
</dbReference>
<feature type="region of interest" description="N-terminal hotdog fold" evidence="6">
    <location>
        <begin position="881"/>
        <end position="1009"/>
    </location>
</feature>
<dbReference type="InterPro" id="IPR014043">
    <property type="entry name" value="Acyl_transferase_dom"/>
</dbReference>
<keyword evidence="4" id="KW-0045">Antibiotic biosynthesis</keyword>
<accession>A0A5C6JH90</accession>
<dbReference type="InterPro" id="IPR006162">
    <property type="entry name" value="Ppantetheine_attach_site"/>
</dbReference>
<dbReference type="InterPro" id="IPR020806">
    <property type="entry name" value="PKS_PP-bd"/>
</dbReference>
<feature type="domain" description="PKS/mFAS DH" evidence="10">
    <location>
        <begin position="881"/>
        <end position="1162"/>
    </location>
</feature>
<dbReference type="Pfam" id="PF00109">
    <property type="entry name" value="ketoacyl-synt"/>
    <property type="match status" value="1"/>
</dbReference>
<dbReference type="Pfam" id="PF00698">
    <property type="entry name" value="Acyl_transf_1"/>
    <property type="match status" value="1"/>
</dbReference>
<comment type="caution">
    <text evidence="11">The sequence shown here is derived from an EMBL/GenBank/DDBJ whole genome shotgun (WGS) entry which is preliminary data.</text>
</comment>
<feature type="compositionally biased region" description="Low complexity" evidence="7">
    <location>
        <begin position="1205"/>
        <end position="1215"/>
    </location>
</feature>
<dbReference type="GO" id="GO:0017000">
    <property type="term" value="P:antibiotic biosynthetic process"/>
    <property type="evidence" value="ECO:0007669"/>
    <property type="project" value="UniProtKB-KW"/>
</dbReference>
<evidence type="ECO:0000259" key="10">
    <source>
        <dbReference type="PROSITE" id="PS52019"/>
    </source>
</evidence>
<feature type="domain" description="Carrier" evidence="8">
    <location>
        <begin position="1246"/>
        <end position="1320"/>
    </location>
</feature>
<dbReference type="Pfam" id="PF14765">
    <property type="entry name" value="PS-DH"/>
    <property type="match status" value="1"/>
</dbReference>
<dbReference type="SMART" id="SM00827">
    <property type="entry name" value="PKS_AT"/>
    <property type="match status" value="1"/>
</dbReference>
<name>A0A5C6JH90_9ACTN</name>
<evidence type="ECO:0000256" key="1">
    <source>
        <dbReference type="ARBA" id="ARBA00022450"/>
    </source>
</evidence>